<dbReference type="PRINTS" id="PR00992">
    <property type="entry name" value="ALARACEMASE"/>
</dbReference>
<dbReference type="PANTHER" id="PTHR30511:SF0">
    <property type="entry name" value="ALANINE RACEMASE, CATABOLIC-RELATED"/>
    <property type="match status" value="1"/>
</dbReference>
<dbReference type="Pfam" id="PF01168">
    <property type="entry name" value="Ala_racemase_N"/>
    <property type="match status" value="1"/>
</dbReference>
<organism evidence="7 8">
    <name type="scientific">Bittarella massiliensis</name>
    <name type="common">ex Durand et al. 2017</name>
    <dbReference type="NCBI Taxonomy" id="1720313"/>
    <lineage>
        <taxon>Bacteria</taxon>
        <taxon>Bacillati</taxon>
        <taxon>Bacillota</taxon>
        <taxon>Clostridia</taxon>
        <taxon>Eubacteriales</taxon>
        <taxon>Oscillospiraceae</taxon>
        <taxon>Bittarella (ex Durand et al. 2017)</taxon>
    </lineage>
</organism>
<dbReference type="EMBL" id="FQVY01000007">
    <property type="protein sequence ID" value="SHG66318.1"/>
    <property type="molecule type" value="Genomic_DNA"/>
</dbReference>
<dbReference type="InterPro" id="IPR029066">
    <property type="entry name" value="PLP-binding_barrel"/>
</dbReference>
<dbReference type="GO" id="GO:0030632">
    <property type="term" value="P:D-alanine biosynthetic process"/>
    <property type="evidence" value="ECO:0007669"/>
    <property type="project" value="TreeGrafter"/>
</dbReference>
<keyword evidence="9" id="KW-1185">Reference proteome</keyword>
<reference evidence="8" key="2">
    <citation type="submission" date="2016-11" db="EMBL/GenBank/DDBJ databases">
        <authorList>
            <person name="Jaros S."/>
            <person name="Januszkiewicz K."/>
            <person name="Wedrychowicz H."/>
        </authorList>
    </citation>
    <scope>NUCLEOTIDE SEQUENCE [LARGE SCALE GENOMIC DNA]</scope>
    <source>
        <strain evidence="8">DSM 4029</strain>
    </source>
</reference>
<dbReference type="GO" id="GO:0005829">
    <property type="term" value="C:cytosol"/>
    <property type="evidence" value="ECO:0007669"/>
    <property type="project" value="TreeGrafter"/>
</dbReference>
<dbReference type="GO" id="GO:0008784">
    <property type="term" value="F:alanine racemase activity"/>
    <property type="evidence" value="ECO:0007669"/>
    <property type="project" value="InterPro"/>
</dbReference>
<keyword evidence="2" id="KW-0663">Pyridoxal phosphate</keyword>
<evidence type="ECO:0000313" key="6">
    <source>
        <dbReference type="EMBL" id="MZL70832.1"/>
    </source>
</evidence>
<feature type="domain" description="Alanine racemase C-terminal" evidence="4">
    <location>
        <begin position="237"/>
        <end position="365"/>
    </location>
</feature>
<reference evidence="6 9" key="3">
    <citation type="journal article" date="2019" name="Nat. Med.">
        <title>A library of human gut bacterial isolates paired with longitudinal multiomics data enables mechanistic microbiome research.</title>
        <authorList>
            <person name="Poyet M."/>
            <person name="Groussin M."/>
            <person name="Gibbons S.M."/>
            <person name="Avila-Pacheco J."/>
            <person name="Jiang X."/>
            <person name="Kearney S.M."/>
            <person name="Perrotta A.R."/>
            <person name="Berdy B."/>
            <person name="Zhao S."/>
            <person name="Lieberman T.D."/>
            <person name="Swanson P.K."/>
            <person name="Smith M."/>
            <person name="Roesemann S."/>
            <person name="Alexander J.E."/>
            <person name="Rich S.A."/>
            <person name="Livny J."/>
            <person name="Vlamakis H."/>
            <person name="Clish C."/>
            <person name="Bullock K."/>
            <person name="Deik A."/>
            <person name="Scott J."/>
            <person name="Pierce K.A."/>
            <person name="Xavier R.J."/>
            <person name="Alm E.J."/>
        </authorList>
    </citation>
    <scope>NUCLEOTIDE SEQUENCE [LARGE SCALE GENOMIC DNA]</scope>
    <source>
        <strain evidence="6 9">BIOML-A2</strain>
    </source>
</reference>
<accession>A0AAQ1MGG0</accession>
<evidence type="ECO:0000256" key="1">
    <source>
        <dbReference type="ARBA" id="ARBA00001933"/>
    </source>
</evidence>
<evidence type="ECO:0000256" key="3">
    <source>
        <dbReference type="ARBA" id="ARBA00023235"/>
    </source>
</evidence>
<dbReference type="EMBL" id="JANGAB010000010">
    <property type="protein sequence ID" value="MCQ4950486.1"/>
    <property type="molecule type" value="Genomic_DNA"/>
</dbReference>
<dbReference type="GO" id="GO:0030170">
    <property type="term" value="F:pyridoxal phosphate binding"/>
    <property type="evidence" value="ECO:0007669"/>
    <property type="project" value="TreeGrafter"/>
</dbReference>
<dbReference type="Proteomes" id="UP000184089">
    <property type="component" value="Unassembled WGS sequence"/>
</dbReference>
<dbReference type="SUPFAM" id="SSF50621">
    <property type="entry name" value="Alanine racemase C-terminal domain-like"/>
    <property type="match status" value="1"/>
</dbReference>
<dbReference type="RefSeq" id="WP_021661094.1">
    <property type="nucleotide sequence ID" value="NZ_FQVY01000007.1"/>
</dbReference>
<dbReference type="PANTHER" id="PTHR30511">
    <property type="entry name" value="ALANINE RACEMASE"/>
    <property type="match status" value="1"/>
</dbReference>
<dbReference type="Gene3D" id="2.40.37.10">
    <property type="entry name" value="Lyase, Ornithine Decarboxylase, Chain A, domain 1"/>
    <property type="match status" value="1"/>
</dbReference>
<dbReference type="AlphaFoldDB" id="A0AAQ1MGG0"/>
<dbReference type="SMART" id="SM01005">
    <property type="entry name" value="Ala_racemase_C"/>
    <property type="match status" value="1"/>
</dbReference>
<dbReference type="Proteomes" id="UP000474718">
    <property type="component" value="Unassembled WGS sequence"/>
</dbReference>
<sequence>MTTLMVQTDRVLHNLHTFQKAVGRAAVIPVLSGNAYGAGDTQMAKLLFAEGIRLVAVSRLEEAVRVKNAIAGLDVLLLTPYSTEAAAEEIVRHDIVATVGSYDSAVVLSGIAGKAGKKVRIHFKFDTGNGRFGFLPEEVSKAVQAAKYLDNLVLTGVYAHISGSECKKEKQVRRQYETLKEMLTALRREGISYGVVHAAGTLPALLYPWLRLDAVRCGSALMGRLSGVKDRWGFKKVGRLCSEVCDVRWVPAGYHVGYGRTYRTKRPTKIALVPAGLADGLTAENARTLLTGRGFFSALRAAIRRVSRQKRLTCDVKGRPARILGYVDYESTMVDVTKVECAPGDIVSFDTVPSSVDGSVRRSYV</sequence>
<evidence type="ECO:0000259" key="4">
    <source>
        <dbReference type="SMART" id="SM01005"/>
    </source>
</evidence>
<dbReference type="InterPro" id="IPR009006">
    <property type="entry name" value="Ala_racemase/Decarboxylase_C"/>
</dbReference>
<gene>
    <name evidence="6" type="ORF">GT747_13845</name>
    <name evidence="5" type="ORF">NE646_12550</name>
    <name evidence="7" type="ORF">SAMN05444424_2934</name>
</gene>
<dbReference type="CDD" id="cd00430">
    <property type="entry name" value="PLPDE_III_AR"/>
    <property type="match status" value="1"/>
</dbReference>
<reference evidence="5" key="4">
    <citation type="submission" date="2022-06" db="EMBL/GenBank/DDBJ databases">
        <title>Isolation of gut microbiota from human fecal samples.</title>
        <authorList>
            <person name="Pamer E.G."/>
            <person name="Barat B."/>
            <person name="Waligurski E."/>
            <person name="Medina S."/>
            <person name="Paddock L."/>
            <person name="Mostad J."/>
        </authorList>
    </citation>
    <scope>NUCLEOTIDE SEQUENCE</scope>
    <source>
        <strain evidence="5">DFI.7.96</strain>
    </source>
</reference>
<dbReference type="EMBL" id="WWVX01000011">
    <property type="protein sequence ID" value="MZL70832.1"/>
    <property type="molecule type" value="Genomic_DNA"/>
</dbReference>
<name>A0AAQ1MGG0_9FIRM</name>
<dbReference type="InterPro" id="IPR001608">
    <property type="entry name" value="Ala_racemase_N"/>
</dbReference>
<dbReference type="Proteomes" id="UP001205063">
    <property type="component" value="Unassembled WGS sequence"/>
</dbReference>
<dbReference type="SUPFAM" id="SSF51419">
    <property type="entry name" value="PLP-binding barrel"/>
    <property type="match status" value="1"/>
</dbReference>
<dbReference type="InterPro" id="IPR000821">
    <property type="entry name" value="Ala_racemase"/>
</dbReference>
<evidence type="ECO:0000256" key="2">
    <source>
        <dbReference type="ARBA" id="ARBA00022898"/>
    </source>
</evidence>
<dbReference type="Gene3D" id="3.20.20.10">
    <property type="entry name" value="Alanine racemase"/>
    <property type="match status" value="1"/>
</dbReference>
<evidence type="ECO:0000313" key="9">
    <source>
        <dbReference type="Proteomes" id="UP000474718"/>
    </source>
</evidence>
<proteinExistence type="predicted"/>
<evidence type="ECO:0000313" key="7">
    <source>
        <dbReference type="EMBL" id="SHG66318.1"/>
    </source>
</evidence>
<evidence type="ECO:0000313" key="5">
    <source>
        <dbReference type="EMBL" id="MCQ4950486.1"/>
    </source>
</evidence>
<comment type="caution">
    <text evidence="7">The sequence shown here is derived from an EMBL/GenBank/DDBJ whole genome shotgun (WGS) entry which is preliminary data.</text>
</comment>
<evidence type="ECO:0000313" key="8">
    <source>
        <dbReference type="Proteomes" id="UP000184089"/>
    </source>
</evidence>
<protein>
    <submittedName>
        <fullName evidence="7">Alanine racemase</fullName>
    </submittedName>
</protein>
<reference evidence="7" key="1">
    <citation type="submission" date="2016-11" db="EMBL/GenBank/DDBJ databases">
        <authorList>
            <person name="Varghese N."/>
            <person name="Submissions S."/>
        </authorList>
    </citation>
    <scope>NUCLEOTIDE SEQUENCE</scope>
    <source>
        <strain evidence="7">DSM 4029</strain>
    </source>
</reference>
<comment type="cofactor">
    <cofactor evidence="1">
        <name>pyridoxal 5'-phosphate</name>
        <dbReference type="ChEBI" id="CHEBI:597326"/>
    </cofactor>
</comment>
<dbReference type="InterPro" id="IPR011079">
    <property type="entry name" value="Ala_racemase_C"/>
</dbReference>
<dbReference type="Pfam" id="PF00842">
    <property type="entry name" value="Ala_racemase_C"/>
    <property type="match status" value="1"/>
</dbReference>
<keyword evidence="3" id="KW-0413">Isomerase</keyword>